<dbReference type="EMBL" id="JAYMFH010000003">
    <property type="protein sequence ID" value="MEC4294608.1"/>
    <property type="molecule type" value="Genomic_DNA"/>
</dbReference>
<name>A0ABU6IXW2_9ACTN</name>
<evidence type="ECO:0000256" key="4">
    <source>
        <dbReference type="ARBA" id="ARBA00023163"/>
    </source>
</evidence>
<dbReference type="InterPro" id="IPR009061">
    <property type="entry name" value="DNA-bd_dom_put_sf"/>
</dbReference>
<evidence type="ECO:0000313" key="6">
    <source>
        <dbReference type="EMBL" id="MEC4294608.1"/>
    </source>
</evidence>
<dbReference type="SUPFAM" id="SSF46955">
    <property type="entry name" value="Putative DNA-binding domain"/>
    <property type="match status" value="1"/>
</dbReference>
<accession>A0ABU6IXW2</accession>
<keyword evidence="4" id="KW-0804">Transcription</keyword>
<dbReference type="Pfam" id="PF13411">
    <property type="entry name" value="MerR_1"/>
    <property type="match status" value="1"/>
</dbReference>
<reference evidence="6 7" key="1">
    <citation type="submission" date="2024-01" db="EMBL/GenBank/DDBJ databases">
        <title>novel species in genus Adlercreutzia.</title>
        <authorList>
            <person name="Liu X."/>
        </authorList>
    </citation>
    <scope>NUCLEOTIDE SEQUENCE [LARGE SCALE GENOMIC DNA]</scope>
    <source>
        <strain evidence="6 7">R22</strain>
    </source>
</reference>
<dbReference type="CDD" id="cd00592">
    <property type="entry name" value="HTH_MerR-like"/>
    <property type="match status" value="1"/>
</dbReference>
<dbReference type="RefSeq" id="WP_326439132.1">
    <property type="nucleotide sequence ID" value="NZ_JAYMFH010000003.1"/>
</dbReference>
<evidence type="ECO:0000256" key="3">
    <source>
        <dbReference type="ARBA" id="ARBA00023125"/>
    </source>
</evidence>
<evidence type="ECO:0000256" key="2">
    <source>
        <dbReference type="ARBA" id="ARBA00023015"/>
    </source>
</evidence>
<dbReference type="InterPro" id="IPR000551">
    <property type="entry name" value="MerR-type_HTH_dom"/>
</dbReference>
<dbReference type="SMART" id="SM00422">
    <property type="entry name" value="HTH_MERR"/>
    <property type="match status" value="1"/>
</dbReference>
<dbReference type="PANTHER" id="PTHR30204:SF69">
    <property type="entry name" value="MERR-FAMILY TRANSCRIPTIONAL REGULATOR"/>
    <property type="match status" value="1"/>
</dbReference>
<sequence>MNSSFTRQQIADLLGINKETLRFYEQEGIVFPRRRENGYREYDLDDMRMLIEIISYREAGFSLADAKTLAGSLTFDEAMESITRLIKERERIILREKEMLDFYKSILAPLEKVNSFKGTITLQNLGPWYRIGNSGTIDRSTLIEECYVIETWAEDEGGNWSISSTDMYRNSSAPSSSTAQNKSDETSDFIPKTPCVYTIVECESWTMESESLSKAAAAARNAGYTLSGIAYCLSISRHQDKGHAEIYFPFE</sequence>
<organism evidence="6 7">
    <name type="scientific">Adlercreutzia shanghongiae</name>
    <dbReference type="NCBI Taxonomy" id="3111773"/>
    <lineage>
        <taxon>Bacteria</taxon>
        <taxon>Bacillati</taxon>
        <taxon>Actinomycetota</taxon>
        <taxon>Coriobacteriia</taxon>
        <taxon>Eggerthellales</taxon>
        <taxon>Eggerthellaceae</taxon>
        <taxon>Adlercreutzia</taxon>
    </lineage>
</organism>
<dbReference type="Proteomes" id="UP001343724">
    <property type="component" value="Unassembled WGS sequence"/>
</dbReference>
<dbReference type="Gene3D" id="1.10.1660.10">
    <property type="match status" value="1"/>
</dbReference>
<keyword evidence="3" id="KW-0238">DNA-binding</keyword>
<dbReference type="InterPro" id="IPR047057">
    <property type="entry name" value="MerR_fam"/>
</dbReference>
<feature type="domain" description="HTH merR-type" evidence="5">
    <location>
        <begin position="4"/>
        <end position="72"/>
    </location>
</feature>
<proteinExistence type="predicted"/>
<dbReference type="PROSITE" id="PS50937">
    <property type="entry name" value="HTH_MERR_2"/>
    <property type="match status" value="1"/>
</dbReference>
<comment type="caution">
    <text evidence="6">The sequence shown here is derived from an EMBL/GenBank/DDBJ whole genome shotgun (WGS) entry which is preliminary data.</text>
</comment>
<evidence type="ECO:0000313" key="7">
    <source>
        <dbReference type="Proteomes" id="UP001343724"/>
    </source>
</evidence>
<dbReference type="PANTHER" id="PTHR30204">
    <property type="entry name" value="REDOX-CYCLING DRUG-SENSING TRANSCRIPTIONAL ACTIVATOR SOXR"/>
    <property type="match status" value="1"/>
</dbReference>
<gene>
    <name evidence="6" type="ORF">VJ920_04735</name>
</gene>
<protein>
    <submittedName>
        <fullName evidence="6">MerR family transcriptional regulator</fullName>
    </submittedName>
</protein>
<keyword evidence="1" id="KW-0678">Repressor</keyword>
<keyword evidence="7" id="KW-1185">Reference proteome</keyword>
<evidence type="ECO:0000256" key="1">
    <source>
        <dbReference type="ARBA" id="ARBA00022491"/>
    </source>
</evidence>
<keyword evidence="2" id="KW-0805">Transcription regulation</keyword>
<evidence type="ECO:0000259" key="5">
    <source>
        <dbReference type="PROSITE" id="PS50937"/>
    </source>
</evidence>